<evidence type="ECO:0000313" key="2">
    <source>
        <dbReference type="Proteomes" id="UP001367508"/>
    </source>
</evidence>
<reference evidence="1 2" key="1">
    <citation type="submission" date="2024-01" db="EMBL/GenBank/DDBJ databases">
        <title>The genomes of 5 underutilized Papilionoideae crops provide insights into root nodulation and disease resistanc.</title>
        <authorList>
            <person name="Jiang F."/>
        </authorList>
    </citation>
    <scope>NUCLEOTIDE SEQUENCE [LARGE SCALE GENOMIC DNA]</scope>
    <source>
        <strain evidence="1">LVBAO_FW01</strain>
        <tissue evidence="1">Leaves</tissue>
    </source>
</reference>
<protein>
    <submittedName>
        <fullName evidence="1">Uncharacterized protein</fullName>
    </submittedName>
</protein>
<sequence length="146" mass="15992">MLRPLFKFSKKLYPDVAGLAYTSKCKTPIHLTGLASAKFNAGAVSSVPLRKGSTTVESSPIFGLPHASKYQLEKRFNGPPFKSVGILVFAPNSEMSSALRRDLLVPRLRCIGHYLTPNLMGRLGHACYSHKAQLEAPISWIPPKTV</sequence>
<gene>
    <name evidence="1" type="ORF">VNO77_15501</name>
</gene>
<accession>A0AAN9M0C2</accession>
<dbReference type="Proteomes" id="UP001367508">
    <property type="component" value="Unassembled WGS sequence"/>
</dbReference>
<comment type="caution">
    <text evidence="1">The sequence shown here is derived from an EMBL/GenBank/DDBJ whole genome shotgun (WGS) entry which is preliminary data.</text>
</comment>
<evidence type="ECO:0000313" key="1">
    <source>
        <dbReference type="EMBL" id="KAK7345086.1"/>
    </source>
</evidence>
<keyword evidence="2" id="KW-1185">Reference proteome</keyword>
<dbReference type="AlphaFoldDB" id="A0AAN9M0C2"/>
<dbReference type="EMBL" id="JAYMYQ010000003">
    <property type="protein sequence ID" value="KAK7345086.1"/>
    <property type="molecule type" value="Genomic_DNA"/>
</dbReference>
<proteinExistence type="predicted"/>
<organism evidence="1 2">
    <name type="scientific">Canavalia gladiata</name>
    <name type="common">Sword bean</name>
    <name type="synonym">Dolichos gladiatus</name>
    <dbReference type="NCBI Taxonomy" id="3824"/>
    <lineage>
        <taxon>Eukaryota</taxon>
        <taxon>Viridiplantae</taxon>
        <taxon>Streptophyta</taxon>
        <taxon>Embryophyta</taxon>
        <taxon>Tracheophyta</taxon>
        <taxon>Spermatophyta</taxon>
        <taxon>Magnoliopsida</taxon>
        <taxon>eudicotyledons</taxon>
        <taxon>Gunneridae</taxon>
        <taxon>Pentapetalae</taxon>
        <taxon>rosids</taxon>
        <taxon>fabids</taxon>
        <taxon>Fabales</taxon>
        <taxon>Fabaceae</taxon>
        <taxon>Papilionoideae</taxon>
        <taxon>50 kb inversion clade</taxon>
        <taxon>NPAAA clade</taxon>
        <taxon>indigoferoid/millettioid clade</taxon>
        <taxon>Phaseoleae</taxon>
        <taxon>Canavalia</taxon>
    </lineage>
</organism>
<name>A0AAN9M0C2_CANGL</name>